<name>A0ABV6T0H6_9GAMM</name>
<sequence>MQQDSIGINRALVVASYPDSILKFRGPLLEAMVASGWEVHIAAPAVDTVTGLREALRSIGVALHDIPLSRTGTNPVVDIGLVLALRALMRELRPTVVLPYTIKPVIYGTIAAWMASVPKRFALVTGLGFAFTGDRQGIVKRVVSGLYRFALGRTHKMFFQNPDDERLFRELGIAPVGIPSVVVNGSGVDVAAFRVAPLPGSPIVFLLIGRLLGDKGVREFAKAARQVKALHPEVRFHAVGWIDSNPDAIAQSELDAWVADGTLEFLGKLDDVRPAIAASTVYVLPSYREGTPRTVLEAMAMGRPIITTDAPGCRETVIDGDNGFLVPVQSVDALVEAMLKFIEDPALAQRMGRRSRQIAEDKYDVHKVNAVMLREMGITRAATEGEAQA</sequence>
<feature type="domain" description="Glycosyltransferase subfamily 4-like N-terminal" evidence="1">
    <location>
        <begin position="28"/>
        <end position="176"/>
    </location>
</feature>
<dbReference type="PANTHER" id="PTHR12526">
    <property type="entry name" value="GLYCOSYLTRANSFERASE"/>
    <property type="match status" value="1"/>
</dbReference>
<dbReference type="Pfam" id="PF13692">
    <property type="entry name" value="Glyco_trans_1_4"/>
    <property type="match status" value="1"/>
</dbReference>
<dbReference type="Pfam" id="PF13579">
    <property type="entry name" value="Glyco_trans_4_4"/>
    <property type="match status" value="1"/>
</dbReference>
<evidence type="ECO:0000313" key="2">
    <source>
        <dbReference type="EMBL" id="MFC0718575.1"/>
    </source>
</evidence>
<dbReference type="EMBL" id="JBHLTF010000032">
    <property type="protein sequence ID" value="MFC0718575.1"/>
    <property type="molecule type" value="Genomic_DNA"/>
</dbReference>
<keyword evidence="3" id="KW-1185">Reference proteome</keyword>
<evidence type="ECO:0000259" key="1">
    <source>
        <dbReference type="Pfam" id="PF13579"/>
    </source>
</evidence>
<comment type="caution">
    <text evidence="2">The sequence shown here is derived from an EMBL/GenBank/DDBJ whole genome shotgun (WGS) entry which is preliminary data.</text>
</comment>
<reference evidence="2 3" key="1">
    <citation type="submission" date="2024-09" db="EMBL/GenBank/DDBJ databases">
        <authorList>
            <person name="Sun Q."/>
            <person name="Mori K."/>
        </authorList>
    </citation>
    <scope>NUCLEOTIDE SEQUENCE [LARGE SCALE GENOMIC DNA]</scope>
    <source>
        <strain evidence="2 3">KCTC 52403</strain>
    </source>
</reference>
<dbReference type="SUPFAM" id="SSF53756">
    <property type="entry name" value="UDP-Glycosyltransferase/glycogen phosphorylase"/>
    <property type="match status" value="1"/>
</dbReference>
<protein>
    <submittedName>
        <fullName evidence="2">Glycosyltransferase family 4 protein</fullName>
    </submittedName>
</protein>
<dbReference type="Proteomes" id="UP001589898">
    <property type="component" value="Unassembled WGS sequence"/>
</dbReference>
<evidence type="ECO:0000313" key="3">
    <source>
        <dbReference type="Proteomes" id="UP001589898"/>
    </source>
</evidence>
<dbReference type="PANTHER" id="PTHR12526:SF638">
    <property type="entry name" value="SPORE COAT PROTEIN SA"/>
    <property type="match status" value="1"/>
</dbReference>
<gene>
    <name evidence="2" type="ORF">ACFFFU_12610</name>
</gene>
<organism evidence="2 3">
    <name type="scientific">Luteimonas padinae</name>
    <dbReference type="NCBI Taxonomy" id="1714359"/>
    <lineage>
        <taxon>Bacteria</taxon>
        <taxon>Pseudomonadati</taxon>
        <taxon>Pseudomonadota</taxon>
        <taxon>Gammaproteobacteria</taxon>
        <taxon>Lysobacterales</taxon>
        <taxon>Lysobacteraceae</taxon>
        <taxon>Luteimonas</taxon>
    </lineage>
</organism>
<dbReference type="Gene3D" id="3.40.50.2000">
    <property type="entry name" value="Glycogen Phosphorylase B"/>
    <property type="match status" value="2"/>
</dbReference>
<dbReference type="CDD" id="cd03808">
    <property type="entry name" value="GT4_CapM-like"/>
    <property type="match status" value="1"/>
</dbReference>
<dbReference type="InterPro" id="IPR028098">
    <property type="entry name" value="Glyco_trans_4-like_N"/>
</dbReference>
<proteinExistence type="predicted"/>
<dbReference type="RefSeq" id="WP_189495374.1">
    <property type="nucleotide sequence ID" value="NZ_BMZT01000003.1"/>
</dbReference>
<accession>A0ABV6T0H6</accession>